<dbReference type="RefSeq" id="WP_227805233.1">
    <property type="nucleotide sequence ID" value="NZ_BBNU01000001.1"/>
</dbReference>
<organism evidence="1 2">
    <name type="scientific">Algibacter lectus</name>
    <dbReference type="NCBI Taxonomy" id="221126"/>
    <lineage>
        <taxon>Bacteria</taxon>
        <taxon>Pseudomonadati</taxon>
        <taxon>Bacteroidota</taxon>
        <taxon>Flavobacteriia</taxon>
        <taxon>Flavobacteriales</taxon>
        <taxon>Flavobacteriaceae</taxon>
        <taxon>Algibacter</taxon>
    </lineage>
</organism>
<accession>A0A090X4B3</accession>
<name>A0A090X4B3_9FLAO</name>
<dbReference type="Proteomes" id="UP000029643">
    <property type="component" value="Unassembled WGS sequence"/>
</dbReference>
<comment type="caution">
    <text evidence="1">The sequence shown here is derived from an EMBL/GenBank/DDBJ whole genome shotgun (WGS) entry which is preliminary data.</text>
</comment>
<gene>
    <name evidence="1" type="ORF">JCM19274_5195</name>
</gene>
<sequence>MFEVEYNNYKYQGVKVAGNVRNNIFDGNLIANDRNLKLNFTGLVDFSETVNKYDFEAKVEYANLNALNFVKKDSISIFKSTVKMNMNASNYDDAYGKISFRKTNYKNENDTYYFDEFDISSRFSEGLRYIEINSPDIIEGDFKGKFKFKELKKLFENSIGYIYTNYIPNEVEANQSVDFNFTIYNKIVEVIYPELQLAKNTFIRGQVESDESQFKLTFKSPKIKLQNYFANNIELQVDNSNPVFNTYVEIDSLNTKYYNVSNFNLINVTVNDTLFMRSEFNGGKRNKDNFNLSFYHTINEANESVIGFKQSDVTIKDNKWNINELQDKFHKISFDKKLTKLISISLELIMKMKKLNSPDS</sequence>
<evidence type="ECO:0000313" key="1">
    <source>
        <dbReference type="EMBL" id="GAL77482.1"/>
    </source>
</evidence>
<reference evidence="1 2" key="1">
    <citation type="journal article" date="2014" name="Genome Announc.">
        <title>Draft Genome Sequences of Marine Flavobacterium Algibacter lectus Strains SS8 and NR4.</title>
        <authorList>
            <person name="Takatani N."/>
            <person name="Nakanishi M."/>
            <person name="Meirelles P."/>
            <person name="Mino S."/>
            <person name="Suda W."/>
            <person name="Oshima K."/>
            <person name="Hattori M."/>
            <person name="Ohkuma M."/>
            <person name="Hosokawa M."/>
            <person name="Miyashita K."/>
            <person name="Thompson F.L."/>
            <person name="Niwa A."/>
            <person name="Sawabe T."/>
            <person name="Sawabe T."/>
        </authorList>
    </citation>
    <scope>NUCLEOTIDE SEQUENCE [LARGE SCALE GENOMIC DNA]</scope>
    <source>
        <strain evidence="2">JCM19274</strain>
    </source>
</reference>
<dbReference type="AlphaFoldDB" id="A0A090X4B3"/>
<protein>
    <submittedName>
        <fullName evidence="1">Uncharacterized protein</fullName>
    </submittedName>
</protein>
<dbReference type="EMBL" id="BBNU01000001">
    <property type="protein sequence ID" value="GAL77482.1"/>
    <property type="molecule type" value="Genomic_DNA"/>
</dbReference>
<evidence type="ECO:0000313" key="2">
    <source>
        <dbReference type="Proteomes" id="UP000029643"/>
    </source>
</evidence>
<proteinExistence type="predicted"/>